<dbReference type="HOGENOM" id="CLU_1414063_0_0_3"/>
<gene>
    <name evidence="3" type="ordered locus">P9303_10851</name>
</gene>
<sequence>MKIHIIDLRQSSGDQSCLDNSFDNIKRRLFLRRSAYQQLAKEEGFSYISWNCPYCGSSKHGRPTTKTASVSSSSYGNWAVIAFAPRTMAIGIDITPKRPPSEAEGIAEAFFTPGELCQRPTGGWQEGVGFSEIWAAKEALGKAQGIGLAIDHPNHPGGALDTSTHAELLSRFTGQHGLPPHLTCRAAVISTQ</sequence>
<dbReference type="InterPro" id="IPR037143">
    <property type="entry name" value="4-PPantetheinyl_Trfase_dom_sf"/>
</dbReference>
<protein>
    <recommendedName>
        <fullName evidence="2">4'-phosphopantetheinyl transferase domain-containing protein</fullName>
    </recommendedName>
</protein>
<dbReference type="GO" id="GO:0008897">
    <property type="term" value="F:holo-[acyl-carrier-protein] synthase activity"/>
    <property type="evidence" value="ECO:0007669"/>
    <property type="project" value="InterPro"/>
</dbReference>
<accession>A2C8M4</accession>
<feature type="domain" description="4'-phosphopantetheinyl transferase" evidence="2">
    <location>
        <begin position="89"/>
        <end position="151"/>
    </location>
</feature>
<evidence type="ECO:0000313" key="3">
    <source>
        <dbReference type="EMBL" id="ABM77834.1"/>
    </source>
</evidence>
<evidence type="ECO:0000313" key="4">
    <source>
        <dbReference type="Proteomes" id="UP000002274"/>
    </source>
</evidence>
<dbReference type="KEGG" id="pmf:P9303_10851"/>
<dbReference type="AlphaFoldDB" id="A2C8M4"/>
<dbReference type="Pfam" id="PF01648">
    <property type="entry name" value="ACPS"/>
    <property type="match status" value="1"/>
</dbReference>
<dbReference type="SUPFAM" id="SSF56214">
    <property type="entry name" value="4'-phosphopantetheinyl transferase"/>
    <property type="match status" value="1"/>
</dbReference>
<dbReference type="Gene3D" id="3.90.470.20">
    <property type="entry name" value="4'-phosphopantetheinyl transferase domain"/>
    <property type="match status" value="1"/>
</dbReference>
<dbReference type="Proteomes" id="UP000002274">
    <property type="component" value="Chromosome"/>
</dbReference>
<dbReference type="STRING" id="59922.P9303_10851"/>
<dbReference type="InterPro" id="IPR008278">
    <property type="entry name" value="4-PPantetheinyl_Trfase_dom"/>
</dbReference>
<keyword evidence="1" id="KW-0808">Transferase</keyword>
<evidence type="ECO:0000256" key="1">
    <source>
        <dbReference type="ARBA" id="ARBA00022679"/>
    </source>
</evidence>
<reference evidence="3 4" key="1">
    <citation type="journal article" date="2007" name="PLoS Genet.">
        <title>Patterns and implications of gene gain and loss in the evolution of Prochlorococcus.</title>
        <authorList>
            <person name="Kettler G.C."/>
            <person name="Martiny A.C."/>
            <person name="Huang K."/>
            <person name="Zucker J."/>
            <person name="Coleman M.L."/>
            <person name="Rodrigue S."/>
            <person name="Chen F."/>
            <person name="Lapidus A."/>
            <person name="Ferriera S."/>
            <person name="Johnson J."/>
            <person name="Steglich C."/>
            <person name="Church G.M."/>
            <person name="Richardson P."/>
            <person name="Chisholm S.W."/>
        </authorList>
    </citation>
    <scope>NUCLEOTIDE SEQUENCE [LARGE SCALE GENOMIC DNA]</scope>
    <source>
        <strain evidence="3 4">MIT 9303</strain>
    </source>
</reference>
<dbReference type="GO" id="GO:0000287">
    <property type="term" value="F:magnesium ion binding"/>
    <property type="evidence" value="ECO:0007669"/>
    <property type="project" value="InterPro"/>
</dbReference>
<name>A2C8M4_PROM3</name>
<dbReference type="EMBL" id="CP000554">
    <property type="protein sequence ID" value="ABM77834.1"/>
    <property type="molecule type" value="Genomic_DNA"/>
</dbReference>
<dbReference type="RefSeq" id="WP_011825737.1">
    <property type="nucleotide sequence ID" value="NC_008820.1"/>
</dbReference>
<proteinExistence type="predicted"/>
<evidence type="ECO:0000259" key="2">
    <source>
        <dbReference type="Pfam" id="PF01648"/>
    </source>
</evidence>
<organism evidence="3 4">
    <name type="scientific">Prochlorococcus marinus (strain MIT 9303)</name>
    <dbReference type="NCBI Taxonomy" id="59922"/>
    <lineage>
        <taxon>Bacteria</taxon>
        <taxon>Bacillati</taxon>
        <taxon>Cyanobacteriota</taxon>
        <taxon>Cyanophyceae</taxon>
        <taxon>Synechococcales</taxon>
        <taxon>Prochlorococcaceae</taxon>
        <taxon>Prochlorococcus</taxon>
    </lineage>
</organism>
<dbReference type="BioCyc" id="PMAR59922:G1G80-964-MONOMER"/>